<evidence type="ECO:0000313" key="2">
    <source>
        <dbReference type="EMBL" id="RHW28816.1"/>
    </source>
</evidence>
<comment type="caution">
    <text evidence="2">The sequence shown here is derived from an EMBL/GenBank/DDBJ whole genome shotgun (WGS) entry which is preliminary data.</text>
</comment>
<organism evidence="2 3">
    <name type="scientific">Nocardioides immobilis</name>
    <dbReference type="NCBI Taxonomy" id="2049295"/>
    <lineage>
        <taxon>Bacteria</taxon>
        <taxon>Bacillati</taxon>
        <taxon>Actinomycetota</taxon>
        <taxon>Actinomycetes</taxon>
        <taxon>Propionibacteriales</taxon>
        <taxon>Nocardioidaceae</taxon>
        <taxon>Nocardioides</taxon>
    </lineage>
</organism>
<feature type="region of interest" description="Disordered" evidence="1">
    <location>
        <begin position="136"/>
        <end position="203"/>
    </location>
</feature>
<evidence type="ECO:0000313" key="3">
    <source>
        <dbReference type="Proteomes" id="UP000283644"/>
    </source>
</evidence>
<feature type="compositionally biased region" description="Basic and acidic residues" evidence="1">
    <location>
        <begin position="169"/>
        <end position="203"/>
    </location>
</feature>
<reference evidence="2 3" key="1">
    <citation type="submission" date="2018-09" db="EMBL/GenBank/DDBJ databases">
        <title>Genome sequencing of Nocardioides immobilis CCTCC AB 2017083 for comparison to Nocardioides silvaticus.</title>
        <authorList>
            <person name="Li C."/>
            <person name="Wang G."/>
        </authorList>
    </citation>
    <scope>NUCLEOTIDE SEQUENCE [LARGE SCALE GENOMIC DNA]</scope>
    <source>
        <strain evidence="2 3">CCTCC AB 2017083</strain>
    </source>
</reference>
<protein>
    <submittedName>
        <fullName evidence="2">Uncharacterized protein</fullName>
    </submittedName>
</protein>
<gene>
    <name evidence="2" type="ORF">D0Z08_02940</name>
</gene>
<dbReference type="AlphaFoldDB" id="A0A417Y8N2"/>
<accession>A0A417Y8N2</accession>
<name>A0A417Y8N2_9ACTN</name>
<keyword evidence="3" id="KW-1185">Reference proteome</keyword>
<sequence length="203" mass="21027">MAALVAVPVLFAGCSDVGDLPESGDFRDCLTGAGADPDDLDSAEARADAFADPAALDCVTALTASEQRDVLADVFTDDELATALTAWVEHTDATAEDAARVAGSLAGAAGDPDDPDVTGGALDELVAVAIRHQDGPSPFYEQWSEDPEAQASVPDGDPLSGPSLYLDWLEDHGSDSEEHSEAQEVRELQEGVATAREEAAEAD</sequence>
<dbReference type="EMBL" id="QXGH01000009">
    <property type="protein sequence ID" value="RHW28816.1"/>
    <property type="molecule type" value="Genomic_DNA"/>
</dbReference>
<dbReference type="Proteomes" id="UP000283644">
    <property type="component" value="Unassembled WGS sequence"/>
</dbReference>
<evidence type="ECO:0000256" key="1">
    <source>
        <dbReference type="SAM" id="MobiDB-lite"/>
    </source>
</evidence>
<proteinExistence type="predicted"/>